<dbReference type="eggNOG" id="COG5492">
    <property type="taxonomic scope" value="Bacteria"/>
</dbReference>
<dbReference type="SMART" id="SM00635">
    <property type="entry name" value="BID_2"/>
    <property type="match status" value="2"/>
</dbReference>
<sequence>MKRFNKLLCFMVVFVAVMAALCTVSFAATIGQPLLSPEAGWQRIDDSNRLIKFEGTNWLEITNSNWHESTVHYINSGTEANYITFSFKGTKLRIIDNIYQIGHSEKIEITIDGQTEYYSEHHNNAYTTIRGIVYEKLELENKIHKVKIKVSADAKEKYMCFDAIDIDDTGYLVDINNPVAPTSLVATGGNLNVDLFWDAVEGATNYMVKRSITPGDSYEIIATTSAITYNDTNVINGTTYYYVVSAVNAGGESPNSNEASATPTAPQPTNQLKLVLEVNQQKQLSVSEELSDNTEMDWVSSEPSIATVDANGNLKALKPGNTVITCTSKDKAYTESINVLVVDLEYQLAVDLNIGGTCRLTIDDLKNTTFVTWTSYDPTIATVSAKGKVTAVSEGLTYITATDKDGKEIGRIYIRVRQ</sequence>
<dbReference type="Pfam" id="PF02368">
    <property type="entry name" value="Big_2"/>
    <property type="match status" value="2"/>
</dbReference>
<dbReference type="Gene3D" id="2.60.40.1080">
    <property type="match status" value="2"/>
</dbReference>
<proteinExistence type="predicted"/>
<dbReference type="InterPro" id="IPR003343">
    <property type="entry name" value="Big_2"/>
</dbReference>
<dbReference type="InterPro" id="IPR036116">
    <property type="entry name" value="FN3_sf"/>
</dbReference>
<dbReference type="SUPFAM" id="SSF49265">
    <property type="entry name" value="Fibronectin type III"/>
    <property type="match status" value="1"/>
</dbReference>
<dbReference type="PROSITE" id="PS50853">
    <property type="entry name" value="FN3"/>
    <property type="match status" value="1"/>
</dbReference>
<dbReference type="CDD" id="cd00063">
    <property type="entry name" value="FN3"/>
    <property type="match status" value="1"/>
</dbReference>
<gene>
    <name evidence="3" type="ORF">CTER_4403</name>
</gene>
<dbReference type="SUPFAM" id="SSF49373">
    <property type="entry name" value="Invasin/intimin cell-adhesion fragments"/>
    <property type="match status" value="2"/>
</dbReference>
<keyword evidence="1" id="KW-0732">Signal</keyword>
<reference evidence="3 4" key="1">
    <citation type="journal article" date="2013" name="Genome Announc.">
        <title>Draft Genome Sequence of the Cellulolytic, Mesophilic, Anaerobic Bacterium Clostridium termitidis Strain CT1112 (DSM 5398).</title>
        <authorList>
            <person name="Lal S."/>
            <person name="Ramachandran U."/>
            <person name="Zhang X."/>
            <person name="Munir R."/>
            <person name="Sparling R."/>
            <person name="Levin D.B."/>
        </authorList>
    </citation>
    <scope>NUCLEOTIDE SEQUENCE [LARGE SCALE GENOMIC DNA]</scope>
    <source>
        <strain evidence="3 4">CT1112</strain>
    </source>
</reference>
<dbReference type="InterPro" id="IPR003961">
    <property type="entry name" value="FN3_dom"/>
</dbReference>
<keyword evidence="4" id="KW-1185">Reference proteome</keyword>
<dbReference type="EMBL" id="AORV01000061">
    <property type="protein sequence ID" value="EMS69958.1"/>
    <property type="molecule type" value="Genomic_DNA"/>
</dbReference>
<dbReference type="InterPro" id="IPR008964">
    <property type="entry name" value="Invasin/intimin_cell_adhesion"/>
</dbReference>
<evidence type="ECO:0000259" key="2">
    <source>
        <dbReference type="PROSITE" id="PS50853"/>
    </source>
</evidence>
<dbReference type="InterPro" id="IPR013783">
    <property type="entry name" value="Ig-like_fold"/>
</dbReference>
<dbReference type="RefSeq" id="WP_004629405.1">
    <property type="nucleotide sequence ID" value="NZ_AORV01000061.1"/>
</dbReference>
<feature type="signal peptide" evidence="1">
    <location>
        <begin position="1"/>
        <end position="27"/>
    </location>
</feature>
<feature type="domain" description="Fibronectin type-III" evidence="2">
    <location>
        <begin position="177"/>
        <end position="267"/>
    </location>
</feature>
<evidence type="ECO:0000313" key="3">
    <source>
        <dbReference type="EMBL" id="EMS69958.1"/>
    </source>
</evidence>
<organism evidence="3 4">
    <name type="scientific">Ruminiclostridium cellobioparum subsp. termitidis CT1112</name>
    <dbReference type="NCBI Taxonomy" id="1195236"/>
    <lineage>
        <taxon>Bacteria</taxon>
        <taxon>Bacillati</taxon>
        <taxon>Bacillota</taxon>
        <taxon>Clostridia</taxon>
        <taxon>Eubacteriales</taxon>
        <taxon>Oscillospiraceae</taxon>
        <taxon>Ruminiclostridium</taxon>
    </lineage>
</organism>
<dbReference type="SMART" id="SM00060">
    <property type="entry name" value="FN3"/>
    <property type="match status" value="1"/>
</dbReference>
<dbReference type="Proteomes" id="UP000014155">
    <property type="component" value="Unassembled WGS sequence"/>
</dbReference>
<accession>S0FN99</accession>
<dbReference type="STRING" id="1195236.CTER_4403"/>
<evidence type="ECO:0000313" key="4">
    <source>
        <dbReference type="Proteomes" id="UP000014155"/>
    </source>
</evidence>
<dbReference type="AlphaFoldDB" id="S0FN99"/>
<dbReference type="Gene3D" id="2.60.120.260">
    <property type="entry name" value="Galactose-binding domain-like"/>
    <property type="match status" value="1"/>
</dbReference>
<comment type="caution">
    <text evidence="3">The sequence shown here is derived from an EMBL/GenBank/DDBJ whole genome shotgun (WGS) entry which is preliminary data.</text>
</comment>
<protein>
    <submittedName>
        <fullName evidence="3">Ig domain-containing protein</fullName>
    </submittedName>
</protein>
<feature type="chain" id="PRO_5004486586" evidence="1">
    <location>
        <begin position="28"/>
        <end position="418"/>
    </location>
</feature>
<dbReference type="Gene3D" id="2.60.40.10">
    <property type="entry name" value="Immunoglobulins"/>
    <property type="match status" value="1"/>
</dbReference>
<evidence type="ECO:0000256" key="1">
    <source>
        <dbReference type="SAM" id="SignalP"/>
    </source>
</evidence>
<dbReference type="PATRIC" id="fig|1195236.3.peg.4588"/>
<name>S0FN99_RUMCE</name>